<evidence type="ECO:0000256" key="2">
    <source>
        <dbReference type="SAM" id="MobiDB-lite"/>
    </source>
</evidence>
<feature type="region of interest" description="Disordered" evidence="2">
    <location>
        <begin position="342"/>
        <end position="367"/>
    </location>
</feature>
<feature type="domain" description="Gal80p-like C-terminal" evidence="4">
    <location>
        <begin position="131"/>
        <end position="268"/>
    </location>
</feature>
<keyword evidence="1" id="KW-0560">Oxidoreductase</keyword>
<feature type="domain" description="Gfo/Idh/MocA-like oxidoreductase N-terminal" evidence="3">
    <location>
        <begin position="4"/>
        <end position="124"/>
    </location>
</feature>
<dbReference type="Proteomes" id="UP001163203">
    <property type="component" value="Chromosome"/>
</dbReference>
<proteinExistence type="predicted"/>
<dbReference type="Pfam" id="PF01408">
    <property type="entry name" value="GFO_IDH_MocA"/>
    <property type="match status" value="1"/>
</dbReference>
<dbReference type="Gene3D" id="3.30.360.10">
    <property type="entry name" value="Dihydrodipicolinate Reductase, domain 2"/>
    <property type="match status" value="1"/>
</dbReference>
<dbReference type="RefSeq" id="WP_268753971.1">
    <property type="nucleotide sequence ID" value="NZ_CP113836.1"/>
</dbReference>
<evidence type="ECO:0000313" key="5">
    <source>
        <dbReference type="EMBL" id="WAL63729.1"/>
    </source>
</evidence>
<reference evidence="5" key="1">
    <citation type="submission" date="2022-11" db="EMBL/GenBank/DDBJ databases">
        <authorList>
            <person name="Mo P."/>
        </authorList>
    </citation>
    <scope>NUCLEOTIDE SEQUENCE</scope>
    <source>
        <strain evidence="5">HUAS 11-8</strain>
    </source>
</reference>
<dbReference type="InterPro" id="IPR055080">
    <property type="entry name" value="Gal80p-like_C"/>
</dbReference>
<dbReference type="Gene3D" id="3.40.50.720">
    <property type="entry name" value="NAD(P)-binding Rossmann-like Domain"/>
    <property type="match status" value="1"/>
</dbReference>
<name>A0ABY7AX22_9PSEU</name>
<organism evidence="5 6">
    <name type="scientific">Amycolatopsis cynarae</name>
    <dbReference type="NCBI Taxonomy" id="2995223"/>
    <lineage>
        <taxon>Bacteria</taxon>
        <taxon>Bacillati</taxon>
        <taxon>Actinomycetota</taxon>
        <taxon>Actinomycetes</taxon>
        <taxon>Pseudonocardiales</taxon>
        <taxon>Pseudonocardiaceae</taxon>
        <taxon>Amycolatopsis</taxon>
    </lineage>
</organism>
<evidence type="ECO:0000259" key="4">
    <source>
        <dbReference type="Pfam" id="PF22685"/>
    </source>
</evidence>
<keyword evidence="6" id="KW-1185">Reference proteome</keyword>
<evidence type="ECO:0000259" key="3">
    <source>
        <dbReference type="Pfam" id="PF01408"/>
    </source>
</evidence>
<protein>
    <submittedName>
        <fullName evidence="5">Gfo/Idh/MocA family oxidoreductase</fullName>
    </submittedName>
</protein>
<gene>
    <name evidence="5" type="ORF">ORV05_22325</name>
</gene>
<dbReference type="InterPro" id="IPR036291">
    <property type="entry name" value="NAD(P)-bd_dom_sf"/>
</dbReference>
<evidence type="ECO:0000256" key="1">
    <source>
        <dbReference type="ARBA" id="ARBA00023002"/>
    </source>
</evidence>
<dbReference type="SUPFAM" id="SSF55347">
    <property type="entry name" value="Glyceraldehyde-3-phosphate dehydrogenase-like, C-terminal domain"/>
    <property type="match status" value="1"/>
</dbReference>
<dbReference type="InterPro" id="IPR000683">
    <property type="entry name" value="Gfo/Idh/MocA-like_OxRdtase_N"/>
</dbReference>
<dbReference type="InterPro" id="IPR050463">
    <property type="entry name" value="Gfo/Idh/MocA_oxidrdct_glycsds"/>
</dbReference>
<dbReference type="PANTHER" id="PTHR43818">
    <property type="entry name" value="BCDNA.GH03377"/>
    <property type="match status" value="1"/>
</dbReference>
<dbReference type="SUPFAM" id="SSF51735">
    <property type="entry name" value="NAD(P)-binding Rossmann-fold domains"/>
    <property type="match status" value="1"/>
</dbReference>
<evidence type="ECO:0000313" key="6">
    <source>
        <dbReference type="Proteomes" id="UP001163203"/>
    </source>
</evidence>
<dbReference type="Pfam" id="PF22685">
    <property type="entry name" value="Gal80p_C-like"/>
    <property type="match status" value="1"/>
</dbReference>
<dbReference type="PANTHER" id="PTHR43818:SF11">
    <property type="entry name" value="BCDNA.GH03377"/>
    <property type="match status" value="1"/>
</dbReference>
<dbReference type="EMBL" id="CP113836">
    <property type="protein sequence ID" value="WAL63729.1"/>
    <property type="molecule type" value="Genomic_DNA"/>
</dbReference>
<accession>A0ABY7AX22</accession>
<sequence length="367" mass="37876">MGQIRVGVVGANPDRGWAARSHIPALRALPGYRLTAVGTSRPETAERAAAVFGAPHACTDPADLARRVDLVAVTVKVPAHAELVRAALSEGRDVYCEWPLARTTAEAEELAKEAREAGVRTIVGLQARYSPALIRARELLGTLGRLTSVTVHAARGKGNQDEVPAWTAYTYDSGAGAGLLEVYGGHVLDAVEYLAGQITELSARLSLQRPFHRTDTGDPIRVTAPDHLLIHGALAGGAVLSVHVHDGKAVGSRVRIELAGTEGDLTLSADAAGNPLGGQLQISALRGVPVEVPELPEEAVNVAGLYAAFAAGEDVPGFDAGVRLHRLLDAVRLSAETGRAVRPGASAATAAATAPAAPGTATPGRPG</sequence>